<keyword evidence="1" id="KW-0472">Membrane</keyword>
<keyword evidence="1" id="KW-0812">Transmembrane</keyword>
<name>A0A0H2RTA4_9AGAM</name>
<dbReference type="InParanoid" id="A0A0H2RTA4"/>
<dbReference type="EMBL" id="KQ085938">
    <property type="protein sequence ID" value="KLO14847.1"/>
    <property type="molecule type" value="Genomic_DNA"/>
</dbReference>
<feature type="transmembrane region" description="Helical" evidence="1">
    <location>
        <begin position="203"/>
        <end position="223"/>
    </location>
</feature>
<reference evidence="3 4" key="1">
    <citation type="submission" date="2015-04" db="EMBL/GenBank/DDBJ databases">
        <title>Complete genome sequence of Schizopora paradoxa KUC8140, a cosmopolitan wood degrader in East Asia.</title>
        <authorList>
            <consortium name="DOE Joint Genome Institute"/>
            <person name="Min B."/>
            <person name="Park H."/>
            <person name="Jang Y."/>
            <person name="Kim J.-J."/>
            <person name="Kim K.H."/>
            <person name="Pangilinan J."/>
            <person name="Lipzen A."/>
            <person name="Riley R."/>
            <person name="Grigoriev I.V."/>
            <person name="Spatafora J.W."/>
            <person name="Choi I.-G."/>
        </authorList>
    </citation>
    <scope>NUCLEOTIDE SEQUENCE [LARGE SCALE GENOMIC DNA]</scope>
    <source>
        <strain evidence="3 4">KUC8140</strain>
    </source>
</reference>
<feature type="transmembrane region" description="Helical" evidence="1">
    <location>
        <begin position="46"/>
        <end position="64"/>
    </location>
</feature>
<feature type="domain" description="Fatty acid desaturase" evidence="2">
    <location>
        <begin position="91"/>
        <end position="383"/>
    </location>
</feature>
<dbReference type="InterPro" id="IPR005804">
    <property type="entry name" value="FA_desaturase_dom"/>
</dbReference>
<dbReference type="PANTHER" id="PTHR32100">
    <property type="entry name" value="OMEGA-6 FATTY ACID DESATURASE, CHLOROPLASTIC"/>
    <property type="match status" value="1"/>
</dbReference>
<dbReference type="STRING" id="27342.A0A0H2RTA4"/>
<dbReference type="Pfam" id="PF00487">
    <property type="entry name" value="FA_desaturase"/>
    <property type="match status" value="1"/>
</dbReference>
<dbReference type="GO" id="GO:0016491">
    <property type="term" value="F:oxidoreductase activity"/>
    <property type="evidence" value="ECO:0007669"/>
    <property type="project" value="InterPro"/>
</dbReference>
<feature type="transmembrane region" description="Helical" evidence="1">
    <location>
        <begin position="253"/>
        <end position="271"/>
    </location>
</feature>
<dbReference type="CDD" id="cd03507">
    <property type="entry name" value="Delta12-FADS-like"/>
    <property type="match status" value="1"/>
</dbReference>
<protein>
    <submittedName>
        <fullName evidence="3">Delta-12 fatty acid desaturase</fullName>
    </submittedName>
</protein>
<sequence length="441" mass="49107">MGESVKAAGVTKVEQQKVVIPDLTIKDLLSAIPEHCYKRSAFRSSLYIVWDFLLLATFYAGWTYADAQITPERVNFPHPYLYPAARFCIYALYSFAAGLVATGLWVIAHECGHQAFSESKLLNNTVGWILHSALGVPYHSWRITHARHHASTSHMTADQVWVPKTRSQLGLPPLDPAKEDLDGSSVADEIKAEFMEALGDSPIGASLNVAGALLLGWPLYVLFNRSGQKSYPKGTTHFVPGQPLFKPHEFSQIIISVVGVALWVAGLAYWVHARGFADMFLTYFIPYLWVNHWLVLITFLQHTDPLLPHYRPPEFTFARGALSTLDRNLLGEAGKIMAWIGAATTHGISETHVVHHVHSKIPHYNAWEATDALRARLARAGIHLEGKPGGWLEMYRVYRQCKFVEDDGNILFFKNAQGLAVTRPIMPDGAISDSGVEIDSK</sequence>
<dbReference type="OrthoDB" id="1461976at2759"/>
<dbReference type="GO" id="GO:0006629">
    <property type="term" value="P:lipid metabolic process"/>
    <property type="evidence" value="ECO:0007669"/>
    <property type="project" value="InterPro"/>
</dbReference>
<accession>A0A0H2RTA4</accession>
<dbReference type="AlphaFoldDB" id="A0A0H2RTA4"/>
<evidence type="ECO:0000313" key="3">
    <source>
        <dbReference type="EMBL" id="KLO14847.1"/>
    </source>
</evidence>
<evidence type="ECO:0000259" key="2">
    <source>
        <dbReference type="Pfam" id="PF00487"/>
    </source>
</evidence>
<dbReference type="Proteomes" id="UP000053477">
    <property type="component" value="Unassembled WGS sequence"/>
</dbReference>
<gene>
    <name evidence="3" type="ORF">SCHPADRAFT_927633</name>
</gene>
<feature type="transmembrane region" description="Helical" evidence="1">
    <location>
        <begin position="84"/>
        <end position="109"/>
    </location>
</feature>
<evidence type="ECO:0000313" key="4">
    <source>
        <dbReference type="Proteomes" id="UP000053477"/>
    </source>
</evidence>
<organism evidence="3 4">
    <name type="scientific">Schizopora paradoxa</name>
    <dbReference type="NCBI Taxonomy" id="27342"/>
    <lineage>
        <taxon>Eukaryota</taxon>
        <taxon>Fungi</taxon>
        <taxon>Dikarya</taxon>
        <taxon>Basidiomycota</taxon>
        <taxon>Agaricomycotina</taxon>
        <taxon>Agaricomycetes</taxon>
        <taxon>Hymenochaetales</taxon>
        <taxon>Schizoporaceae</taxon>
        <taxon>Schizopora</taxon>
    </lineage>
</organism>
<feature type="transmembrane region" description="Helical" evidence="1">
    <location>
        <begin position="283"/>
        <end position="301"/>
    </location>
</feature>
<keyword evidence="4" id="KW-1185">Reference proteome</keyword>
<evidence type="ECO:0000256" key="1">
    <source>
        <dbReference type="SAM" id="Phobius"/>
    </source>
</evidence>
<keyword evidence="1" id="KW-1133">Transmembrane helix</keyword>
<dbReference type="InterPro" id="IPR012171">
    <property type="entry name" value="Fatty_acid_desaturase"/>
</dbReference>
<proteinExistence type="predicted"/>